<dbReference type="AlphaFoldDB" id="A0A1G6WJF4"/>
<keyword evidence="2" id="KW-1185">Reference proteome</keyword>
<gene>
    <name evidence="1" type="ORF">SAMN04489866_10550</name>
</gene>
<evidence type="ECO:0000313" key="1">
    <source>
        <dbReference type="EMBL" id="SDD65205.1"/>
    </source>
</evidence>
<name>A0A1G6WJF4_PEPNI</name>
<reference evidence="1 2" key="1">
    <citation type="submission" date="2016-10" db="EMBL/GenBank/DDBJ databases">
        <authorList>
            <person name="de Groot N.N."/>
        </authorList>
    </citation>
    <scope>NUCLEOTIDE SEQUENCE [LARGE SCALE GENOMIC DNA]</scope>
    <source>
        <strain evidence="1 2">DSM 20475</strain>
    </source>
</reference>
<dbReference type="Proteomes" id="UP000198995">
    <property type="component" value="Unassembled WGS sequence"/>
</dbReference>
<accession>A0A1G6WJF4</accession>
<proteinExistence type="predicted"/>
<dbReference type="STRING" id="2741.SAMN04489866_10550"/>
<dbReference type="EMBL" id="FNAF01000005">
    <property type="protein sequence ID" value="SDD65205.1"/>
    <property type="molecule type" value="Genomic_DNA"/>
</dbReference>
<organism evidence="1 2">
    <name type="scientific">Peptococcus niger</name>
    <dbReference type="NCBI Taxonomy" id="2741"/>
    <lineage>
        <taxon>Bacteria</taxon>
        <taxon>Bacillati</taxon>
        <taxon>Bacillota</taxon>
        <taxon>Clostridia</taxon>
        <taxon>Eubacteriales</taxon>
        <taxon>Peptococcaceae</taxon>
        <taxon>Peptococcus</taxon>
    </lineage>
</organism>
<dbReference type="RefSeq" id="WP_091791725.1">
    <property type="nucleotide sequence ID" value="NZ_FNAF01000005.1"/>
</dbReference>
<protein>
    <submittedName>
        <fullName evidence="1">Uncharacterized protein</fullName>
    </submittedName>
</protein>
<sequence>MATLSLTMQAAIFHLSQLKTELERAKNTIEQFTNFPLSVNNGPPADIRQQVEAVNAALDRMADIESDYLTLQNAIDAKNRETGTGHLLNEVSAKRRRLKLLEPLAAVFNAPKANFQAESGVGLVEYGLPGYDDVLKTVTALRAEVNRLSLAIDKSNATTEVTVDLKTVTPLS</sequence>
<evidence type="ECO:0000313" key="2">
    <source>
        <dbReference type="Proteomes" id="UP000198995"/>
    </source>
</evidence>